<evidence type="ECO:0000256" key="1">
    <source>
        <dbReference type="ARBA" id="ARBA00022649"/>
    </source>
</evidence>
<dbReference type="AlphaFoldDB" id="A0A5C0B4P1"/>
<organism evidence="3 4">
    <name type="scientific">Pigmentiphaga aceris</name>
    <dbReference type="NCBI Taxonomy" id="1940612"/>
    <lineage>
        <taxon>Bacteria</taxon>
        <taxon>Pseudomonadati</taxon>
        <taxon>Pseudomonadota</taxon>
        <taxon>Betaproteobacteria</taxon>
        <taxon>Burkholderiales</taxon>
        <taxon>Alcaligenaceae</taxon>
        <taxon>Pigmentiphaga</taxon>
    </lineage>
</organism>
<dbReference type="KEGG" id="pacr:FXN63_25465"/>
<dbReference type="InterPro" id="IPR010985">
    <property type="entry name" value="Ribbon_hlx_hlx"/>
</dbReference>
<dbReference type="Pfam" id="PF08681">
    <property type="entry name" value="TacA1"/>
    <property type="match status" value="1"/>
</dbReference>
<reference evidence="3 4" key="1">
    <citation type="submission" date="2019-08" db="EMBL/GenBank/DDBJ databases">
        <title>Amphibian skin-associated Pigmentiphaga: genome sequence and occurrence across geography and hosts.</title>
        <authorList>
            <person name="Bletz M.C."/>
            <person name="Bunk B."/>
            <person name="Sproeer C."/>
            <person name="Biwer P."/>
            <person name="Reiter S."/>
            <person name="Rabemananjara F.C.E."/>
            <person name="Schulz S."/>
            <person name="Overmann J."/>
            <person name="Vences M."/>
        </authorList>
    </citation>
    <scope>NUCLEOTIDE SEQUENCE [LARGE SCALE GENOMIC DNA]</scope>
    <source>
        <strain evidence="3 4">Mada1488</strain>
    </source>
</reference>
<sequence length="94" mass="10356">MGTLAIKDARLELKTTKETKELLTKAALLDGMDLSSFMLASAMKQARATLQNHSIITLSAEGQARLVELLHAQPEPTEAMKALRKLPRLKTRAE</sequence>
<dbReference type="EMBL" id="CP043046">
    <property type="protein sequence ID" value="QEI08826.1"/>
    <property type="molecule type" value="Genomic_DNA"/>
</dbReference>
<keyword evidence="4" id="KW-1185">Reference proteome</keyword>
<evidence type="ECO:0000313" key="3">
    <source>
        <dbReference type="EMBL" id="QEI08826.1"/>
    </source>
</evidence>
<protein>
    <submittedName>
        <fullName evidence="3">DUF1778 domain-containing protein</fullName>
    </submittedName>
</protein>
<dbReference type="Gene3D" id="1.20.5.780">
    <property type="entry name" value="Single helix bin"/>
    <property type="match status" value="1"/>
</dbReference>
<dbReference type="PANTHER" id="PTHR35401:SF2">
    <property type="entry name" value="ABC-TYPE TRANSPORT SYSTEM"/>
    <property type="match status" value="1"/>
</dbReference>
<dbReference type="SUPFAM" id="SSF47598">
    <property type="entry name" value="Ribbon-helix-helix"/>
    <property type="match status" value="1"/>
</dbReference>
<dbReference type="PANTHER" id="PTHR35401">
    <property type="entry name" value="COPG FAMILY HELIX-TURN-HELIX PROTEIN-RELATED-RELATED"/>
    <property type="match status" value="1"/>
</dbReference>
<name>A0A5C0B4P1_9BURK</name>
<gene>
    <name evidence="3" type="ORF">FXN63_25465</name>
</gene>
<dbReference type="InterPro" id="IPR014795">
    <property type="entry name" value="TacA_1-like"/>
</dbReference>
<evidence type="ECO:0000313" key="4">
    <source>
        <dbReference type="Proteomes" id="UP000325161"/>
    </source>
</evidence>
<comment type="similarity">
    <text evidence="2">Belongs to the TacA antitoxin family.</text>
</comment>
<dbReference type="OrthoDB" id="9810323at2"/>
<evidence type="ECO:0000256" key="2">
    <source>
        <dbReference type="ARBA" id="ARBA00049988"/>
    </source>
</evidence>
<dbReference type="RefSeq" id="WP_148818337.1">
    <property type="nucleotide sequence ID" value="NZ_CP043046.1"/>
</dbReference>
<dbReference type="GO" id="GO:0006355">
    <property type="term" value="P:regulation of DNA-templated transcription"/>
    <property type="evidence" value="ECO:0007669"/>
    <property type="project" value="InterPro"/>
</dbReference>
<keyword evidence="1" id="KW-1277">Toxin-antitoxin system</keyword>
<proteinExistence type="inferred from homology"/>
<dbReference type="Proteomes" id="UP000325161">
    <property type="component" value="Chromosome"/>
</dbReference>
<accession>A0A5C0B4P1</accession>